<organism evidence="6 7">
    <name type="scientific">Durusdinium trenchii</name>
    <dbReference type="NCBI Taxonomy" id="1381693"/>
    <lineage>
        <taxon>Eukaryota</taxon>
        <taxon>Sar</taxon>
        <taxon>Alveolata</taxon>
        <taxon>Dinophyceae</taxon>
        <taxon>Suessiales</taxon>
        <taxon>Symbiodiniaceae</taxon>
        <taxon>Durusdinium</taxon>
    </lineage>
</organism>
<name>A0ABP0QR87_9DINO</name>
<feature type="repeat" description="ANK" evidence="3">
    <location>
        <begin position="1084"/>
        <end position="1116"/>
    </location>
</feature>
<proteinExistence type="predicted"/>
<feature type="repeat" description="ANK" evidence="3">
    <location>
        <begin position="1267"/>
        <end position="1299"/>
    </location>
</feature>
<reference evidence="6 7" key="1">
    <citation type="submission" date="2024-02" db="EMBL/GenBank/DDBJ databases">
        <authorList>
            <person name="Chen Y."/>
            <person name="Shah S."/>
            <person name="Dougan E. K."/>
            <person name="Thang M."/>
            <person name="Chan C."/>
        </authorList>
    </citation>
    <scope>NUCLEOTIDE SEQUENCE [LARGE SCALE GENOMIC DNA]</scope>
</reference>
<dbReference type="Gene3D" id="3.90.176.10">
    <property type="entry name" value="Toxin ADP-ribosyltransferase, Chain A, domain 1"/>
    <property type="match status" value="1"/>
</dbReference>
<protein>
    <recommendedName>
        <fullName evidence="5">EF-hand domain-containing protein</fullName>
    </recommendedName>
</protein>
<feature type="compositionally biased region" description="Basic and acidic residues" evidence="4">
    <location>
        <begin position="1507"/>
        <end position="1521"/>
    </location>
</feature>
<dbReference type="PRINTS" id="PR01415">
    <property type="entry name" value="ANKYRIN"/>
</dbReference>
<dbReference type="SMART" id="SM00248">
    <property type="entry name" value="ANK"/>
    <property type="match status" value="11"/>
</dbReference>
<dbReference type="InterPro" id="IPR025197">
    <property type="entry name" value="DUF4116"/>
</dbReference>
<dbReference type="InterPro" id="IPR036770">
    <property type="entry name" value="Ankyrin_rpt-contain_sf"/>
</dbReference>
<dbReference type="EMBL" id="CAXAMN010024718">
    <property type="protein sequence ID" value="CAK9089452.1"/>
    <property type="molecule type" value="Genomic_DNA"/>
</dbReference>
<feature type="region of interest" description="Disordered" evidence="4">
    <location>
        <begin position="1498"/>
        <end position="1528"/>
    </location>
</feature>
<dbReference type="InterPro" id="IPR002048">
    <property type="entry name" value="EF_hand_dom"/>
</dbReference>
<gene>
    <name evidence="6" type="ORF">CCMP2556_LOCUS43058</name>
</gene>
<keyword evidence="1" id="KW-0677">Repeat</keyword>
<evidence type="ECO:0000313" key="7">
    <source>
        <dbReference type="Proteomes" id="UP001642484"/>
    </source>
</evidence>
<dbReference type="Pfam" id="PF00023">
    <property type="entry name" value="Ank"/>
    <property type="match status" value="1"/>
</dbReference>
<dbReference type="SUPFAM" id="SSF47473">
    <property type="entry name" value="EF-hand"/>
    <property type="match status" value="1"/>
</dbReference>
<dbReference type="PROSITE" id="PS50222">
    <property type="entry name" value="EF_HAND_2"/>
    <property type="match status" value="1"/>
</dbReference>
<dbReference type="Proteomes" id="UP001642484">
    <property type="component" value="Unassembled WGS sequence"/>
</dbReference>
<sequence>MLMKLTSAEGIKLLAARNNFYIPNALGLRELICFLEVCCGDAGKTHKCIAKMRCRCFTKQVLDRVENQRLALKEHLKNMTKGCSEAERFLSKELSVVVAPPGQELMRSSKGDLEGKADSLHDRDPDGWSAFLLAAQLNDTAAVEWMLKEDKTIALKPNQTGQTAMLWATFWKSKEMLQLFNRYCPLQLTRADKEGLARLKEVQERAYQTDDLVALSLLQVDANDFEAANGTAHSEQARTSLRRRMVDGVAASITRAKVFVSKAGILGLSLEFPGDQVKEYPTNAHEALQNQAGEWKLLHLESKHIVKIRSWDSTDSSEPSALCARLEITALRPGGVPEVFSFPSKCVNNPSFEYPAEGTLQDSQIVDLQFDGKGSCLDVTVAPNPQASLKGLNSLFVSPSATGTLHGKGSLEQFLLETLLPHWEKEWKKLWPKPAKKDLLEWSDGNSMKGLVEAAKFFVLKAIAEGSPATPQTIFALHVHTLSSRIPRDCQRALSSKDSPLRHLWAPYAQHISTALKACPLYWGYVFRTETFLCDGEAPCVAEYLRQHRINVGSEISWPGFASGTSSSQVARNLLLGHDIGERPDKNAGIVFKIIEARAVSVAPFSKFPEEAEVIFEPGSKFEVKGFYKLTDFILEDGGSALDWQEWKVSFDVIKQPQLKLEAAGKERDLVVLLQQVPAEVPPTTGFVGGKCIRPTELRGIRLSTLERIWREEIETHADPGHDKTKCWTMHEVVEHIIKKKTAKREVSYSELLEENKVEYFVTHWWGQEFRHLVQALKQFAKGLGDGTSDPAFWICSFATNQHEVERGISLAFGPFNLALKACKRVVMVCDDDFATFSRAWCLYEAMRAFQLGLPLDLTTPAGCLTKLPARQQSLGLELRDVFQKLGHKVLQIDVANAKASKQEDKDRILQEIELVVGHEQLNLCFRSFFGNLLQNFAKRPGPEGWAGHSAQLSFQLEMAQYEARRVSWHGRQDLHSKAQSCDTMKLQQHLRQMGLAAAEGSSAEDDGCALDVRDDRGRTPLHYAVRYNPKADEVVELLLRSRADTVAKDDHLVQPLHWAAAAGHYVAVERLSSDKSIVAKDDMGLTPLHWAALNGRSQIVEYLIHQRATIDAPAQGALGRTPLLLAAAAGEEEVVIKLLDHQAKLTTAKNGSSLLHEAAKHGAANVLKRSLQSFSPEDLNRATPEGLLPALHLLCMYGAGASDEGGPSRLEALRLLLEHRADLEARDSQGRTPLHRAASAGASELLELLCVQLLEAKCSLDPVATDGTTPLQVAACCNHHLVVSCLIQRGAEVNKQNKEDRSRTALHMAAEVKAYEAAKTLLNHGADHALQDTHQTDAQTVAKEAGYDLLALLRQKFQALALPKQMECPTNVGGHAATHSFLNISDARLEEIFERFKEVSGEMKVRHLDDAMRVARMNPQDFEVQELLQCFRVFDRQGTGVLSRQSIHKIMGMGNPSFSEGQLEDMLQKVHGTSPSGAVQYLDLALFLLGPEEEVQEEVQEVEEVPEQKDKGHSEEKKDLPTSSGGWVATWRTSLDAPDPAGPRADEYEVTLDQTNGSRMGIDWLAGGKMLIVQGIDSGGLVEEWNEMMPELEVKENHLIVEANGVRGSAQMIEECMKDQELHLRVLRVDDDDPWSNKDYVLAQVARNVSFLEQASVELRDDPDVILAAVLRDPFDALRFASERLRTEAGYVEELVRRSKAAWLVQLPGLEHFRADLDFVERCEKVAGTGLVFTYYESSTCFLSMRKAFKATGASVPGGIAYDAVMAKLEEEGEGGSATVWFGDEPVFGVNADDGKWRHPPDDCGRDQKEVPAEAERTGMWNCKVEGRKGDVMPIAGRKYNCWCCHWLRKVREAHEKGAVICCAISNIYNADWVQRHGAGSSELSDEQAAKFKQTIPEVFKNGKPDGWGKGRIHVSSGHDYAREAPIHPRTELPLGEGCRWERWALDGQNFAVFAFFMP</sequence>
<dbReference type="PANTHER" id="PTHR24173">
    <property type="entry name" value="ANKYRIN REPEAT CONTAINING"/>
    <property type="match status" value="1"/>
</dbReference>
<evidence type="ECO:0000259" key="5">
    <source>
        <dbReference type="PROSITE" id="PS50222"/>
    </source>
</evidence>
<dbReference type="Gene3D" id="1.25.40.20">
    <property type="entry name" value="Ankyrin repeat-containing domain"/>
    <property type="match status" value="4"/>
</dbReference>
<keyword evidence="7" id="KW-1185">Reference proteome</keyword>
<dbReference type="PANTHER" id="PTHR24173:SF74">
    <property type="entry name" value="ANKYRIN REPEAT DOMAIN-CONTAINING PROTEIN 16"/>
    <property type="match status" value="1"/>
</dbReference>
<dbReference type="PROSITE" id="PS50088">
    <property type="entry name" value="ANK_REPEAT"/>
    <property type="match status" value="6"/>
</dbReference>
<evidence type="ECO:0000256" key="1">
    <source>
        <dbReference type="ARBA" id="ARBA00022737"/>
    </source>
</evidence>
<evidence type="ECO:0000313" key="6">
    <source>
        <dbReference type="EMBL" id="CAK9089452.1"/>
    </source>
</evidence>
<dbReference type="SUPFAM" id="SSF48403">
    <property type="entry name" value="Ankyrin repeat"/>
    <property type="match status" value="2"/>
</dbReference>
<evidence type="ECO:0000256" key="2">
    <source>
        <dbReference type="ARBA" id="ARBA00023043"/>
    </source>
</evidence>
<feature type="domain" description="EF-hand" evidence="5">
    <location>
        <begin position="1423"/>
        <end position="1458"/>
    </location>
</feature>
<accession>A0ABP0QR87</accession>
<feature type="repeat" description="ANK" evidence="3">
    <location>
        <begin position="1017"/>
        <end position="1051"/>
    </location>
</feature>
<dbReference type="Pfam" id="PF13475">
    <property type="entry name" value="DUF4116"/>
    <property type="match status" value="1"/>
</dbReference>
<evidence type="ECO:0000256" key="4">
    <source>
        <dbReference type="SAM" id="MobiDB-lite"/>
    </source>
</evidence>
<feature type="repeat" description="ANK" evidence="3">
    <location>
        <begin position="1119"/>
        <end position="1151"/>
    </location>
</feature>
<feature type="repeat" description="ANK" evidence="3">
    <location>
        <begin position="1230"/>
        <end position="1250"/>
    </location>
</feature>
<dbReference type="Pfam" id="PF13637">
    <property type="entry name" value="Ank_4"/>
    <property type="match status" value="1"/>
</dbReference>
<comment type="caution">
    <text evidence="6">The sequence shown here is derived from an EMBL/GenBank/DDBJ whole genome shotgun (WGS) entry which is preliminary data.</text>
</comment>
<dbReference type="InterPro" id="IPR011992">
    <property type="entry name" value="EF-hand-dom_pair"/>
</dbReference>
<dbReference type="Gene3D" id="1.10.238.10">
    <property type="entry name" value="EF-hand"/>
    <property type="match status" value="1"/>
</dbReference>
<keyword evidence="2 3" id="KW-0040">ANK repeat</keyword>
<dbReference type="SUPFAM" id="SSF56399">
    <property type="entry name" value="ADP-ribosylation"/>
    <property type="match status" value="1"/>
</dbReference>
<evidence type="ECO:0000256" key="3">
    <source>
        <dbReference type="PROSITE-ProRule" id="PRU00023"/>
    </source>
</evidence>
<feature type="repeat" description="ANK" evidence="3">
    <location>
        <begin position="1302"/>
        <end position="1334"/>
    </location>
</feature>
<dbReference type="PROSITE" id="PS50297">
    <property type="entry name" value="ANK_REP_REGION"/>
    <property type="match status" value="6"/>
</dbReference>
<dbReference type="Pfam" id="PF12796">
    <property type="entry name" value="Ank_2"/>
    <property type="match status" value="2"/>
</dbReference>
<dbReference type="InterPro" id="IPR002110">
    <property type="entry name" value="Ankyrin_rpt"/>
</dbReference>